<evidence type="ECO:0000256" key="1">
    <source>
        <dbReference type="ARBA" id="ARBA00004308"/>
    </source>
</evidence>
<dbReference type="PANTHER" id="PTHR15071">
    <property type="entry name" value="MANNOSE-6-PHOSPHATE RECEPTOR FAMILY MEMBER"/>
    <property type="match status" value="1"/>
</dbReference>
<sequence>MKSSLIVAVLLGLVVVMASAHGGHHGKGAHGHHGGAAKESSHRLTCSYKNTKGHLFDLSRLSSKDLLVKDLVGGSTFHFNPCGSVHASQCPSGAAVCEITGKGEAISHGLAWDAHWADGVESGASLEVMYGRGEMCSDGVHRKTLVEMRCLHSSDPNTSPSFLMGVIKDECVLKLIVESPLACDVEAICSAVVNEATCNANSDLCDWKAGHCVPTDGHHSMWSSRQRVVTFAISALIGFTAVVFLCCSVTCACIACRRAAQRRKLRRSLPTYKKVKKVSDKKNKKVAAEELSLITPETPYESAPVSEAQVYPFQQYVMHQAADGSFVPFPVHMPMPVQPHGVPPHAYSYPMVQMMPAFHLQQHQPQQ</sequence>
<evidence type="ECO:0000256" key="8">
    <source>
        <dbReference type="SAM" id="Phobius"/>
    </source>
</evidence>
<dbReference type="KEGG" id="acan:ACA1_368800"/>
<dbReference type="InterPro" id="IPR009011">
    <property type="entry name" value="Man6P_isomerase_rcpt-bd_dom_sf"/>
</dbReference>
<dbReference type="GO" id="GO:0000139">
    <property type="term" value="C:Golgi membrane"/>
    <property type="evidence" value="ECO:0007669"/>
    <property type="project" value="UniProtKB-SubCell"/>
</dbReference>
<evidence type="ECO:0000313" key="12">
    <source>
        <dbReference type="Proteomes" id="UP000011083"/>
    </source>
</evidence>
<evidence type="ECO:0000256" key="2">
    <source>
        <dbReference type="ARBA" id="ARBA00022448"/>
    </source>
</evidence>
<keyword evidence="6 8" id="KW-0472">Membrane</keyword>
<dbReference type="GO" id="GO:0010008">
    <property type="term" value="C:endosome membrane"/>
    <property type="evidence" value="ECO:0007669"/>
    <property type="project" value="UniProtKB-SubCell"/>
</dbReference>
<evidence type="ECO:0000256" key="4">
    <source>
        <dbReference type="ARBA" id="ARBA00022729"/>
    </source>
</evidence>
<comment type="subcellular location">
    <subcellularLocation>
        <location evidence="1">Endomembrane system</location>
    </subcellularLocation>
</comment>
<feature type="domain" description="MRH" evidence="10">
    <location>
        <begin position="44"/>
        <end position="185"/>
    </location>
</feature>
<gene>
    <name evidence="11" type="ORF">ACA1_368800</name>
</gene>
<dbReference type="InterPro" id="IPR044865">
    <property type="entry name" value="MRH_dom"/>
</dbReference>
<keyword evidence="3 8" id="KW-0812">Transmembrane</keyword>
<keyword evidence="12" id="KW-1185">Reference proteome</keyword>
<dbReference type="Gene3D" id="2.70.130.10">
    <property type="entry name" value="Mannose-6-phosphate receptor binding domain"/>
    <property type="match status" value="1"/>
</dbReference>
<feature type="chain" id="PRO_5003990005" description="MRH domain-containing protein" evidence="9">
    <location>
        <begin position="21"/>
        <end position="367"/>
    </location>
</feature>
<dbReference type="SMART" id="SM01404">
    <property type="entry name" value="CIMR"/>
    <property type="match status" value="1"/>
</dbReference>
<dbReference type="GO" id="GO:0038023">
    <property type="term" value="F:signaling receptor activity"/>
    <property type="evidence" value="ECO:0007669"/>
    <property type="project" value="InterPro"/>
</dbReference>
<evidence type="ECO:0000256" key="9">
    <source>
        <dbReference type="SAM" id="SignalP"/>
    </source>
</evidence>
<dbReference type="SUPFAM" id="SSF50911">
    <property type="entry name" value="Mannose 6-phosphate receptor domain"/>
    <property type="match status" value="1"/>
</dbReference>
<dbReference type="PROSITE" id="PS51914">
    <property type="entry name" value="MRH"/>
    <property type="match status" value="1"/>
</dbReference>
<dbReference type="VEuPathDB" id="AmoebaDB:ACA1_368800"/>
<evidence type="ECO:0000256" key="3">
    <source>
        <dbReference type="ARBA" id="ARBA00022692"/>
    </source>
</evidence>
<evidence type="ECO:0000313" key="11">
    <source>
        <dbReference type="EMBL" id="ELR18148.1"/>
    </source>
</evidence>
<evidence type="ECO:0000259" key="10">
    <source>
        <dbReference type="PROSITE" id="PS51914"/>
    </source>
</evidence>
<evidence type="ECO:0000256" key="6">
    <source>
        <dbReference type="ARBA" id="ARBA00023136"/>
    </source>
</evidence>
<dbReference type="InterPro" id="IPR000479">
    <property type="entry name" value="CIMR_rpt"/>
</dbReference>
<proteinExistence type="predicted"/>
<evidence type="ECO:0000256" key="5">
    <source>
        <dbReference type="ARBA" id="ARBA00022989"/>
    </source>
</evidence>
<dbReference type="Proteomes" id="UP000011083">
    <property type="component" value="Unassembled WGS sequence"/>
</dbReference>
<feature type="signal peptide" evidence="9">
    <location>
        <begin position="1"/>
        <end position="20"/>
    </location>
</feature>
<reference evidence="11 12" key="1">
    <citation type="journal article" date="2013" name="Genome Biol.">
        <title>Genome of Acanthamoeba castellanii highlights extensive lateral gene transfer and early evolution of tyrosine kinase signaling.</title>
        <authorList>
            <person name="Clarke M."/>
            <person name="Lohan A.J."/>
            <person name="Liu B."/>
            <person name="Lagkouvardos I."/>
            <person name="Roy S."/>
            <person name="Zafar N."/>
            <person name="Bertelli C."/>
            <person name="Schilde C."/>
            <person name="Kianianmomeni A."/>
            <person name="Burglin T.R."/>
            <person name="Frech C."/>
            <person name="Turcotte B."/>
            <person name="Kopec K.O."/>
            <person name="Synnott J.M."/>
            <person name="Choo C."/>
            <person name="Paponov I."/>
            <person name="Finkler A."/>
            <person name="Soon Heng Tan C."/>
            <person name="Hutchins A.P."/>
            <person name="Weinmeier T."/>
            <person name="Rattei T."/>
            <person name="Chu J.S."/>
            <person name="Gimenez G."/>
            <person name="Irimia M."/>
            <person name="Rigden D.J."/>
            <person name="Fitzpatrick D.A."/>
            <person name="Lorenzo-Morales J."/>
            <person name="Bateman A."/>
            <person name="Chiu C.H."/>
            <person name="Tang P."/>
            <person name="Hegemann P."/>
            <person name="Fromm H."/>
            <person name="Raoult D."/>
            <person name="Greub G."/>
            <person name="Miranda-Saavedra D."/>
            <person name="Chen N."/>
            <person name="Nash P."/>
            <person name="Ginger M.L."/>
            <person name="Horn M."/>
            <person name="Schaap P."/>
            <person name="Caler L."/>
            <person name="Loftus B."/>
        </authorList>
    </citation>
    <scope>NUCLEOTIDE SEQUENCE [LARGE SCALE GENOMIC DNA]</scope>
    <source>
        <strain evidence="11 12">Neff</strain>
    </source>
</reference>
<dbReference type="RefSeq" id="XP_004340168.1">
    <property type="nucleotide sequence ID" value="XM_004340120.1"/>
</dbReference>
<evidence type="ECO:0000256" key="7">
    <source>
        <dbReference type="ARBA" id="ARBA00023157"/>
    </source>
</evidence>
<dbReference type="EMBL" id="KB007960">
    <property type="protein sequence ID" value="ELR18148.1"/>
    <property type="molecule type" value="Genomic_DNA"/>
</dbReference>
<organism evidence="11 12">
    <name type="scientific">Acanthamoeba castellanii (strain ATCC 30010 / Neff)</name>
    <dbReference type="NCBI Taxonomy" id="1257118"/>
    <lineage>
        <taxon>Eukaryota</taxon>
        <taxon>Amoebozoa</taxon>
        <taxon>Discosea</taxon>
        <taxon>Longamoebia</taxon>
        <taxon>Centramoebida</taxon>
        <taxon>Acanthamoebidae</taxon>
        <taxon>Acanthamoeba</taxon>
    </lineage>
</organism>
<feature type="transmembrane region" description="Helical" evidence="8">
    <location>
        <begin position="231"/>
        <end position="256"/>
    </location>
</feature>
<dbReference type="GO" id="GO:0005537">
    <property type="term" value="F:D-mannose binding"/>
    <property type="evidence" value="ECO:0007669"/>
    <property type="project" value="InterPro"/>
</dbReference>
<dbReference type="GO" id="GO:0007041">
    <property type="term" value="P:lysosomal transport"/>
    <property type="evidence" value="ECO:0007669"/>
    <property type="project" value="InterPro"/>
</dbReference>
<accession>L8H065</accession>
<keyword evidence="5 8" id="KW-1133">Transmembrane helix</keyword>
<name>L8H065_ACACF</name>
<keyword evidence="2" id="KW-0813">Transport</keyword>
<protein>
    <recommendedName>
        <fullName evidence="10">MRH domain-containing protein</fullName>
    </recommendedName>
</protein>
<keyword evidence="7" id="KW-1015">Disulfide bond</keyword>
<keyword evidence="4 9" id="KW-0732">Signal</keyword>
<dbReference type="AlphaFoldDB" id="L8H065"/>
<dbReference type="PANTHER" id="PTHR15071:SF0">
    <property type="entry name" value="MANNOSE 6-PHOSPHATE RECEPTOR-LIKE PROTEIN 1"/>
    <property type="match status" value="1"/>
</dbReference>
<dbReference type="GeneID" id="14919078"/>
<dbReference type="Pfam" id="PF00878">
    <property type="entry name" value="CIMR"/>
    <property type="match status" value="1"/>
</dbReference>